<evidence type="ECO:0000313" key="2">
    <source>
        <dbReference type="EMBL" id="EHH68430.1"/>
    </source>
</evidence>
<keyword evidence="1" id="KW-0812">Transmembrane</keyword>
<dbReference type="Proteomes" id="UP000004949">
    <property type="component" value="Unassembled WGS sequence"/>
</dbReference>
<gene>
    <name evidence="2" type="ORF">GMO_12000</name>
</gene>
<keyword evidence="3" id="KW-1185">Reference proteome</keyword>
<accession>G6XHZ0</accession>
<reference evidence="2 3" key="1">
    <citation type="submission" date="2011-10" db="EMBL/GenBank/DDBJ databases">
        <title>Genome sequence of Gluconobacter morbifer G707, isolated from Drosophila gut.</title>
        <authorList>
            <person name="Lee W.-J."/>
            <person name="Kim E.-K."/>
        </authorList>
    </citation>
    <scope>NUCLEOTIDE SEQUENCE [LARGE SCALE GENOMIC DNA]</scope>
    <source>
        <strain evidence="2 3">G707</strain>
    </source>
</reference>
<proteinExistence type="predicted"/>
<feature type="transmembrane region" description="Helical" evidence="1">
    <location>
        <begin position="13"/>
        <end position="40"/>
    </location>
</feature>
<comment type="caution">
    <text evidence="2">The sequence shown here is derived from an EMBL/GenBank/DDBJ whole genome shotgun (WGS) entry which is preliminary data.</text>
</comment>
<dbReference type="EMBL" id="AGQV01000002">
    <property type="protein sequence ID" value="EHH68430.1"/>
    <property type="molecule type" value="Genomic_DNA"/>
</dbReference>
<dbReference type="AlphaFoldDB" id="G6XHZ0"/>
<name>G6XHZ0_9PROT</name>
<keyword evidence="1" id="KW-0472">Membrane</keyword>
<protein>
    <submittedName>
        <fullName evidence="2">Uncharacterized protein</fullName>
    </submittedName>
</protein>
<evidence type="ECO:0000313" key="3">
    <source>
        <dbReference type="Proteomes" id="UP000004949"/>
    </source>
</evidence>
<organism evidence="2 3">
    <name type="scientific">Gluconobacter morbifer G707</name>
    <dbReference type="NCBI Taxonomy" id="1088869"/>
    <lineage>
        <taxon>Bacteria</taxon>
        <taxon>Pseudomonadati</taxon>
        <taxon>Pseudomonadota</taxon>
        <taxon>Alphaproteobacteria</taxon>
        <taxon>Acetobacterales</taxon>
        <taxon>Acetobacteraceae</taxon>
        <taxon>Gluconobacter</taxon>
    </lineage>
</organism>
<sequence>MIIRITAFGPTDLILGLIALVKALYHLLLYLYHLLLWLLLQH</sequence>
<dbReference type="PATRIC" id="fig|1088869.3.peg.1202"/>
<evidence type="ECO:0000256" key="1">
    <source>
        <dbReference type="SAM" id="Phobius"/>
    </source>
</evidence>
<keyword evidence="1" id="KW-1133">Transmembrane helix</keyword>